<comment type="similarity">
    <text evidence="1">Belongs to the CinA family.</text>
</comment>
<dbReference type="Gene3D" id="3.30.70.2860">
    <property type="match status" value="1"/>
</dbReference>
<dbReference type="NCBIfam" id="TIGR00177">
    <property type="entry name" value="molyb_syn"/>
    <property type="match status" value="1"/>
</dbReference>
<dbReference type="SMART" id="SM00852">
    <property type="entry name" value="MoCF_biosynth"/>
    <property type="match status" value="1"/>
</dbReference>
<dbReference type="RefSeq" id="WP_180848519.1">
    <property type="nucleotide sequence ID" value="NZ_CP047418.1"/>
</dbReference>
<dbReference type="InterPro" id="IPR036653">
    <property type="entry name" value="CinA-like_C"/>
</dbReference>
<dbReference type="InterPro" id="IPR050101">
    <property type="entry name" value="CinA"/>
</dbReference>
<dbReference type="KEGG" id="lsw:GTO87_06305"/>
<dbReference type="InterPro" id="IPR001453">
    <property type="entry name" value="MoaB/Mog_dom"/>
</dbReference>
<gene>
    <name evidence="1" type="primary">cinA</name>
    <name evidence="3" type="ORF">GTO87_06305</name>
</gene>
<dbReference type="PANTHER" id="PTHR13939:SF0">
    <property type="entry name" value="NMN AMIDOHYDROLASE-LIKE PROTEIN YFAY"/>
    <property type="match status" value="1"/>
</dbReference>
<dbReference type="Proteomes" id="UP000510886">
    <property type="component" value="Chromosome"/>
</dbReference>
<dbReference type="HAMAP" id="MF_00226_B">
    <property type="entry name" value="CinA_B"/>
    <property type="match status" value="1"/>
</dbReference>
<dbReference type="SUPFAM" id="SSF53218">
    <property type="entry name" value="Molybdenum cofactor biosynthesis proteins"/>
    <property type="match status" value="1"/>
</dbReference>
<dbReference type="Pfam" id="PF18146">
    <property type="entry name" value="CinA_KH"/>
    <property type="match status" value="1"/>
</dbReference>
<dbReference type="AlphaFoldDB" id="A0A7H9EKJ9"/>
<feature type="domain" description="MoaB/Mog" evidence="2">
    <location>
        <begin position="4"/>
        <end position="173"/>
    </location>
</feature>
<dbReference type="PANTHER" id="PTHR13939">
    <property type="entry name" value="NICOTINAMIDE-NUCLEOTIDE AMIDOHYDROLASE PNCC"/>
    <property type="match status" value="1"/>
</dbReference>
<proteinExistence type="inferred from homology"/>
<dbReference type="CDD" id="cd00885">
    <property type="entry name" value="cinA"/>
    <property type="match status" value="1"/>
</dbReference>
<dbReference type="SUPFAM" id="SSF142433">
    <property type="entry name" value="CinA-like"/>
    <property type="match status" value="1"/>
</dbReference>
<dbReference type="NCBIfam" id="NF001813">
    <property type="entry name" value="PRK00549.1"/>
    <property type="match status" value="1"/>
</dbReference>
<sequence>MRAEIISVGTELLLGEVTDTNAPYLSQQMAQLGIDVYHRTTVGDNEHRLVAALEQAQANSDLVIITGGLGPTADDITKQVVAQFVNQPLVGDQAAANKITHYFTERNEVPAPNNRTQAEYINGGQSLTNSVGLAVGTYYYAQATKTHYVLLPGPPHELQTMVEQELVPVLRQSLPNLQPLFTHVMRFFGISESRLAALLADVIAQQSDPTIALYAQHSEVTIRLASRANTSAEAEKKLMQCANVILERAGQYYYGHGADNSLANVLVQKLQQEHLTIAAAESLTAGLFQSTLATIPGVSAVFYGGFVTYATEAKERFLGVPHELIAQNGVVSQATAQAMAQHTQKRAQTDIAVSFTGVAGPGQVDGLPAGTVWIGLQFKDQKPQAQEFHWPKMTRQEVRQRAVLAGLMMVLQALKKQ</sequence>
<organism evidence="3 4">
    <name type="scientific">Ligilactobacillus saerimneri</name>
    <dbReference type="NCBI Taxonomy" id="228229"/>
    <lineage>
        <taxon>Bacteria</taxon>
        <taxon>Bacillati</taxon>
        <taxon>Bacillota</taxon>
        <taxon>Bacilli</taxon>
        <taxon>Lactobacillales</taxon>
        <taxon>Lactobacillaceae</taxon>
        <taxon>Ligilactobacillus</taxon>
    </lineage>
</organism>
<dbReference type="InterPro" id="IPR008136">
    <property type="entry name" value="CinA_C"/>
</dbReference>
<dbReference type="InterPro" id="IPR036425">
    <property type="entry name" value="MoaB/Mog-like_dom_sf"/>
</dbReference>
<dbReference type="InterPro" id="IPR008135">
    <property type="entry name" value="Competence-induced_CinA"/>
</dbReference>
<dbReference type="Pfam" id="PF00994">
    <property type="entry name" value="MoCF_biosynth"/>
    <property type="match status" value="1"/>
</dbReference>
<evidence type="ECO:0000259" key="2">
    <source>
        <dbReference type="SMART" id="SM00852"/>
    </source>
</evidence>
<accession>A0A7H9EKJ9</accession>
<dbReference type="Gene3D" id="3.90.950.20">
    <property type="entry name" value="CinA-like"/>
    <property type="match status" value="1"/>
</dbReference>
<dbReference type="PIRSF" id="PIRSF006728">
    <property type="entry name" value="CinA"/>
    <property type="match status" value="1"/>
</dbReference>
<protein>
    <recommendedName>
        <fullName evidence="1">Putative competence-damage inducible protein</fullName>
    </recommendedName>
</protein>
<dbReference type="EMBL" id="CP047418">
    <property type="protein sequence ID" value="QLL78248.1"/>
    <property type="molecule type" value="Genomic_DNA"/>
</dbReference>
<name>A0A7H9EKJ9_9LACO</name>
<evidence type="ECO:0000313" key="4">
    <source>
        <dbReference type="Proteomes" id="UP000510886"/>
    </source>
</evidence>
<dbReference type="NCBIfam" id="TIGR00200">
    <property type="entry name" value="cinA_nterm"/>
    <property type="match status" value="1"/>
</dbReference>
<evidence type="ECO:0000313" key="3">
    <source>
        <dbReference type="EMBL" id="QLL78248.1"/>
    </source>
</evidence>
<dbReference type="NCBIfam" id="TIGR00199">
    <property type="entry name" value="PncC_domain"/>
    <property type="match status" value="1"/>
</dbReference>
<evidence type="ECO:0000256" key="1">
    <source>
        <dbReference type="HAMAP-Rule" id="MF_00226"/>
    </source>
</evidence>
<dbReference type="Pfam" id="PF02464">
    <property type="entry name" value="CinA"/>
    <property type="match status" value="1"/>
</dbReference>
<dbReference type="InterPro" id="IPR041424">
    <property type="entry name" value="CinA_KH"/>
</dbReference>
<dbReference type="Gene3D" id="3.40.980.10">
    <property type="entry name" value="MoaB/Mog-like domain"/>
    <property type="match status" value="1"/>
</dbReference>
<reference evidence="3 4" key="1">
    <citation type="submission" date="2020-01" db="EMBL/GenBank/DDBJ databases">
        <title>Complete and circular genome sequences of six lactobacillus isolates from horses.</title>
        <authorList>
            <person name="Hassan H.M."/>
        </authorList>
    </citation>
    <scope>NUCLEOTIDE SEQUENCE [LARGE SCALE GENOMIC DNA]</scope>
    <source>
        <strain evidence="3 4">1A</strain>
    </source>
</reference>